<reference evidence="1" key="1">
    <citation type="submission" date="2018-05" db="EMBL/GenBank/DDBJ databases">
        <authorList>
            <person name="Lanie J.A."/>
            <person name="Ng W.-L."/>
            <person name="Kazmierczak K.M."/>
            <person name="Andrzejewski T.M."/>
            <person name="Davidsen T.M."/>
            <person name="Wayne K.J."/>
            <person name="Tettelin H."/>
            <person name="Glass J.I."/>
            <person name="Rusch D."/>
            <person name="Podicherti R."/>
            <person name="Tsui H.-C.T."/>
            <person name="Winkler M.E."/>
        </authorList>
    </citation>
    <scope>NUCLEOTIDE SEQUENCE</scope>
</reference>
<accession>A0A382WNX7</accession>
<name>A0A382WNX7_9ZZZZ</name>
<dbReference type="InterPro" id="IPR032710">
    <property type="entry name" value="NTF2-like_dom_sf"/>
</dbReference>
<proteinExistence type="predicted"/>
<protein>
    <recommendedName>
        <fullName evidence="2">DUF4440 domain-containing protein</fullName>
    </recommendedName>
</protein>
<dbReference type="SUPFAM" id="SSF54427">
    <property type="entry name" value="NTF2-like"/>
    <property type="match status" value="1"/>
</dbReference>
<organism evidence="1">
    <name type="scientific">marine metagenome</name>
    <dbReference type="NCBI Taxonomy" id="408172"/>
    <lineage>
        <taxon>unclassified sequences</taxon>
        <taxon>metagenomes</taxon>
        <taxon>ecological metagenomes</taxon>
    </lineage>
</organism>
<evidence type="ECO:0008006" key="2">
    <source>
        <dbReference type="Google" id="ProtNLM"/>
    </source>
</evidence>
<evidence type="ECO:0000313" key="1">
    <source>
        <dbReference type="EMBL" id="SVD59771.1"/>
    </source>
</evidence>
<dbReference type="AlphaFoldDB" id="A0A382WNX7"/>
<gene>
    <name evidence="1" type="ORF">METZ01_LOCUS412625</name>
</gene>
<dbReference type="EMBL" id="UINC01160884">
    <property type="protein sequence ID" value="SVD59771.1"/>
    <property type="molecule type" value="Genomic_DNA"/>
</dbReference>
<sequence>MRLSTILAMLSFSLYAGEVEEVKAAIHSSWETIAKGKDSGLTHPEGGWLATSEGGFWSFDSPQDNKNRIENSPNTLNFKPYHINVEIYGSKKEIAYAVYYLAGTIDRDGKVIVPNYRTRASALMKKENGKWYEVGSHYSPMHSGSGVKFD</sequence>
<dbReference type="Gene3D" id="3.10.450.50">
    <property type="match status" value="1"/>
</dbReference>